<name>A0A2K0U573_TRIHA</name>
<organism evidence="1 2">
    <name type="scientific">Trichoderma harzianum</name>
    <name type="common">Hypocrea lixii</name>
    <dbReference type="NCBI Taxonomy" id="5544"/>
    <lineage>
        <taxon>Eukaryota</taxon>
        <taxon>Fungi</taxon>
        <taxon>Dikarya</taxon>
        <taxon>Ascomycota</taxon>
        <taxon>Pezizomycotina</taxon>
        <taxon>Sordariomycetes</taxon>
        <taxon>Hypocreomycetidae</taxon>
        <taxon>Hypocreales</taxon>
        <taxon>Hypocreaceae</taxon>
        <taxon>Trichoderma</taxon>
    </lineage>
</organism>
<accession>A0A2K0U573</accession>
<comment type="caution">
    <text evidence="1">The sequence shown here is derived from an EMBL/GenBank/DDBJ whole genome shotgun (WGS) entry which is preliminary data.</text>
</comment>
<evidence type="ECO:0000313" key="2">
    <source>
        <dbReference type="Proteomes" id="UP000236290"/>
    </source>
</evidence>
<sequence length="91" mass="9985">MVTLCVPTRLATNAYIESHRPLAGTGWNLRDLLDVKAMNRPVDEDEVLLIAAPILYAGPVWNMDIAAVAEMMEEPGTRGPAPDLVDPTWNL</sequence>
<evidence type="ECO:0000313" key="1">
    <source>
        <dbReference type="EMBL" id="PNP52923.1"/>
    </source>
</evidence>
<gene>
    <name evidence="1" type="ORF">THARTR1_06438</name>
</gene>
<reference evidence="1 2" key="1">
    <citation type="submission" date="2017-02" db="EMBL/GenBank/DDBJ databases">
        <title>Genomes of Trichoderma spp. with biocontrol activity.</title>
        <authorList>
            <person name="Gardiner D."/>
            <person name="Kazan K."/>
            <person name="Vos C."/>
            <person name="Harvey P."/>
        </authorList>
    </citation>
    <scope>NUCLEOTIDE SEQUENCE [LARGE SCALE GENOMIC DNA]</scope>
    <source>
        <strain evidence="1 2">Tr1</strain>
    </source>
</reference>
<dbReference type="AlphaFoldDB" id="A0A2K0U573"/>
<dbReference type="EMBL" id="MTYI01000089">
    <property type="protein sequence ID" value="PNP52923.1"/>
    <property type="molecule type" value="Genomic_DNA"/>
</dbReference>
<proteinExistence type="predicted"/>
<dbReference type="Proteomes" id="UP000236290">
    <property type="component" value="Unassembled WGS sequence"/>
</dbReference>
<protein>
    <submittedName>
        <fullName evidence="1">Uncharacterized protein</fullName>
    </submittedName>
</protein>